<dbReference type="AlphaFoldDB" id="A0A248LMG1"/>
<dbReference type="Pfam" id="PF01041">
    <property type="entry name" value="DegT_DnrJ_EryC1"/>
    <property type="match status" value="1"/>
</dbReference>
<evidence type="ECO:0000313" key="1">
    <source>
        <dbReference type="EMBL" id="ASJ25644.1"/>
    </source>
</evidence>
<protein>
    <submittedName>
        <fullName evidence="1">UDP-4-amino-4, 6-dideoxy-N-acetyl-beta-L-altrosamine transaminase</fullName>
    </submittedName>
</protein>
<sequence>MRSGVASANCAIYCGAQVDLVDIDPYIYNLFPQVLAEKLVMAELEGRQPKIVVAVHFSGQSCDMQAIAT</sequence>
<dbReference type="InterPro" id="IPR015424">
    <property type="entry name" value="PyrdxlP-dep_Trfase"/>
</dbReference>
<dbReference type="Gene3D" id="3.40.640.10">
    <property type="entry name" value="Type I PLP-dependent aspartate aminotransferase-like (Major domain)"/>
    <property type="match status" value="1"/>
</dbReference>
<dbReference type="Proteomes" id="UP000197424">
    <property type="component" value="Chromosome"/>
</dbReference>
<gene>
    <name evidence="1" type="ORF">LHGZ1_2813</name>
</gene>
<dbReference type="SUPFAM" id="SSF53383">
    <property type="entry name" value="PLP-dependent transferases"/>
    <property type="match status" value="1"/>
</dbReference>
<dbReference type="OrthoDB" id="9804264at2"/>
<proteinExistence type="predicted"/>
<name>A0A248LMG1_9NEIS</name>
<evidence type="ECO:0000313" key="2">
    <source>
        <dbReference type="Proteomes" id="UP000197424"/>
    </source>
</evidence>
<organism evidence="1 2">
    <name type="scientific">Laribacter hongkongensis</name>
    <dbReference type="NCBI Taxonomy" id="168471"/>
    <lineage>
        <taxon>Bacteria</taxon>
        <taxon>Pseudomonadati</taxon>
        <taxon>Pseudomonadota</taxon>
        <taxon>Betaproteobacteria</taxon>
        <taxon>Neisseriales</taxon>
        <taxon>Aquaspirillaceae</taxon>
        <taxon>Laribacter</taxon>
    </lineage>
</organism>
<dbReference type="InterPro" id="IPR000653">
    <property type="entry name" value="DegT/StrS_aminotransferase"/>
</dbReference>
<accession>A0A248LMG1</accession>
<reference evidence="2" key="1">
    <citation type="submission" date="2017-06" db="EMBL/GenBank/DDBJ databases">
        <title>Whole genome sequence of Laribacter hongkongensis LHGZ1.</title>
        <authorList>
            <person name="Chen D."/>
            <person name="Wu H."/>
            <person name="Chen J."/>
        </authorList>
    </citation>
    <scope>NUCLEOTIDE SEQUENCE [LARGE SCALE GENOMIC DNA]</scope>
    <source>
        <strain evidence="2">LHGZ1</strain>
    </source>
</reference>
<dbReference type="RefSeq" id="WP_088861411.1">
    <property type="nucleotide sequence ID" value="NZ_CP022115.1"/>
</dbReference>
<dbReference type="EMBL" id="CP022115">
    <property type="protein sequence ID" value="ASJ25644.1"/>
    <property type="molecule type" value="Genomic_DNA"/>
</dbReference>
<dbReference type="InterPro" id="IPR015421">
    <property type="entry name" value="PyrdxlP-dep_Trfase_major"/>
</dbReference>